<reference evidence="3 4" key="1">
    <citation type="submission" date="2011-09" db="EMBL/GenBank/DDBJ databases">
        <title>The draft genome of Methanotorris formicicus Mc-S-70.</title>
        <authorList>
            <consortium name="US DOE Joint Genome Institute (JGI-PGF)"/>
            <person name="Lucas S."/>
            <person name="Han J."/>
            <person name="Lapidus A."/>
            <person name="Cheng J.-F."/>
            <person name="Goodwin L."/>
            <person name="Pitluck S."/>
            <person name="Peters L."/>
            <person name="Land M.L."/>
            <person name="Hauser L."/>
            <person name="Sieprawska-Lupa M."/>
            <person name="Takai K."/>
            <person name="Miyazaki J."/>
            <person name="Whitman W."/>
            <person name="Woyke T.J."/>
        </authorList>
    </citation>
    <scope>NUCLEOTIDE SEQUENCE [LARGE SCALE GENOMIC DNA]</scope>
    <source>
        <strain evidence="3 4">Mc-S-70</strain>
    </source>
</reference>
<dbReference type="SUPFAM" id="SSF53756">
    <property type="entry name" value="UDP-Glycosyltransferase/glycogen phosphorylase"/>
    <property type="match status" value="1"/>
</dbReference>
<dbReference type="EMBL" id="AGJL01000006">
    <property type="protein sequence ID" value="EHP88547.1"/>
    <property type="molecule type" value="Genomic_DNA"/>
</dbReference>
<dbReference type="GO" id="GO:0016757">
    <property type="term" value="F:glycosyltransferase activity"/>
    <property type="evidence" value="ECO:0007669"/>
    <property type="project" value="InterPro"/>
</dbReference>
<sequence>MKKMCLITWYFPSFPGGAEKSILYELKEYEKKGYHIFVICFDEFYPKGDFIIDGIKGKNYGLRVSLSKYSRFYTLILNREYVLSTLEKHKEELKESIAITQNLMTPIITEFCIKNNIKYIYYLRDELNLNEFRNYEVGLRKVLKIFKSIIEFPAIYYYMSKNEVALRNAYKIISNSKYIQQLLKRKFNLDSEVKYPKIDHSKLDRTKIKKENQKYIAFIGGENSMKGHDIVLKIAKKLKNEEFLIVGPYKKPFKKENILFVPYQKDVMEIYKVSKLILVPSRWNEAFGRVVLEANYLGIPAITSNRGGLPEANKNKDYIVNDLENIDEWVEKIEYALNSDIFLKED</sequence>
<feature type="domain" description="Glycosyl transferase family 1" evidence="2">
    <location>
        <begin position="206"/>
        <end position="340"/>
    </location>
</feature>
<evidence type="ECO:0000259" key="2">
    <source>
        <dbReference type="Pfam" id="PF00534"/>
    </source>
</evidence>
<keyword evidence="1 3" id="KW-0808">Transferase</keyword>
<evidence type="ECO:0000256" key="1">
    <source>
        <dbReference type="ARBA" id="ARBA00022679"/>
    </source>
</evidence>
<comment type="caution">
    <text evidence="3">The sequence shown here is derived from an EMBL/GenBank/DDBJ whole genome shotgun (WGS) entry which is preliminary data.</text>
</comment>
<keyword evidence="4" id="KW-1185">Reference proteome</keyword>
<dbReference type="RefSeq" id="WP_007043791.1">
    <property type="nucleotide sequence ID" value="NZ_AGJL01000006.1"/>
</dbReference>
<dbReference type="Pfam" id="PF00534">
    <property type="entry name" value="Glycos_transf_1"/>
    <property type="match status" value="1"/>
</dbReference>
<dbReference type="PANTHER" id="PTHR46401:SF2">
    <property type="entry name" value="GLYCOSYLTRANSFERASE WBBK-RELATED"/>
    <property type="match status" value="1"/>
</dbReference>
<dbReference type="CDD" id="cd03801">
    <property type="entry name" value="GT4_PimA-like"/>
    <property type="match status" value="1"/>
</dbReference>
<gene>
    <name evidence="3" type="ORF">MetfoDRAFT_0345</name>
</gene>
<dbReference type="STRING" id="647171.MetfoDRAFT_0345"/>
<dbReference type="Gene3D" id="3.40.50.2000">
    <property type="entry name" value="Glycogen Phosphorylase B"/>
    <property type="match status" value="2"/>
</dbReference>
<evidence type="ECO:0000313" key="4">
    <source>
        <dbReference type="Proteomes" id="UP000003706"/>
    </source>
</evidence>
<dbReference type="OrthoDB" id="61793at2157"/>
<proteinExistence type="predicted"/>
<dbReference type="AlphaFoldDB" id="H1KX22"/>
<accession>H1KX22</accession>
<dbReference type="InterPro" id="IPR001296">
    <property type="entry name" value="Glyco_trans_1"/>
</dbReference>
<organism evidence="3 4">
    <name type="scientific">Methanotorris formicicus Mc-S-70</name>
    <dbReference type="NCBI Taxonomy" id="647171"/>
    <lineage>
        <taxon>Archaea</taxon>
        <taxon>Methanobacteriati</taxon>
        <taxon>Methanobacteriota</taxon>
        <taxon>Methanomada group</taxon>
        <taxon>Methanococci</taxon>
        <taxon>Methanococcales</taxon>
        <taxon>Methanocaldococcaceae</taxon>
        <taxon>Methanotorris</taxon>
    </lineage>
</organism>
<dbReference type="PANTHER" id="PTHR46401">
    <property type="entry name" value="GLYCOSYLTRANSFERASE WBBK-RELATED"/>
    <property type="match status" value="1"/>
</dbReference>
<name>H1KX22_9EURY</name>
<evidence type="ECO:0000313" key="3">
    <source>
        <dbReference type="EMBL" id="EHP88547.1"/>
    </source>
</evidence>
<protein>
    <submittedName>
        <fullName evidence="3">Glycosyl transferase group 1</fullName>
    </submittedName>
</protein>
<dbReference type="Proteomes" id="UP000003706">
    <property type="component" value="Unassembled WGS sequence"/>
</dbReference>